<gene>
    <name evidence="4" type="ORF">OBRU01_12567</name>
</gene>
<dbReference type="PROSITE" id="PS00616">
    <property type="entry name" value="HIS_ACID_PHOSPHAT_1"/>
    <property type="match status" value="3"/>
</dbReference>
<comment type="caution">
    <text evidence="4">The sequence shown here is derived from an EMBL/GenBank/DDBJ whole genome shotgun (WGS) entry which is preliminary data.</text>
</comment>
<accession>A0A0L7L9U4</accession>
<dbReference type="CDD" id="cd07061">
    <property type="entry name" value="HP_HAP_like"/>
    <property type="match status" value="3"/>
</dbReference>
<dbReference type="Gene3D" id="3.40.50.1240">
    <property type="entry name" value="Phosphoglycerate mutase-like"/>
    <property type="match status" value="6"/>
</dbReference>
<dbReference type="EMBL" id="JTDY01002045">
    <property type="protein sequence ID" value="KOB72247.1"/>
    <property type="molecule type" value="Genomic_DNA"/>
</dbReference>
<dbReference type="SUPFAM" id="SSF53254">
    <property type="entry name" value="Phosphoglycerate mutase-like"/>
    <property type="match status" value="3"/>
</dbReference>
<evidence type="ECO:0000256" key="3">
    <source>
        <dbReference type="SAM" id="SignalP"/>
    </source>
</evidence>
<dbReference type="PANTHER" id="PTHR11567:SF135">
    <property type="entry name" value="GLUCOSE-1-PHOSPHATASE"/>
    <property type="match status" value="1"/>
</dbReference>
<dbReference type="GO" id="GO:0050308">
    <property type="term" value="F:sugar-phosphatase activity"/>
    <property type="evidence" value="ECO:0007669"/>
    <property type="project" value="TreeGrafter"/>
</dbReference>
<keyword evidence="3" id="KW-0732">Signal</keyword>
<feature type="chain" id="PRO_5005573284" evidence="3">
    <location>
        <begin position="18"/>
        <end position="1149"/>
    </location>
</feature>
<dbReference type="PROSITE" id="PS00778">
    <property type="entry name" value="HIS_ACID_PHOSPHAT_2"/>
    <property type="match status" value="2"/>
</dbReference>
<evidence type="ECO:0000313" key="4">
    <source>
        <dbReference type="EMBL" id="KOB72247.1"/>
    </source>
</evidence>
<reference evidence="4 5" key="1">
    <citation type="journal article" date="2015" name="Genome Biol. Evol.">
        <title>The genome of winter moth (Operophtera brumata) provides a genomic perspective on sexual dimorphism and phenology.</title>
        <authorList>
            <person name="Derks M.F."/>
            <person name="Smit S."/>
            <person name="Salis L."/>
            <person name="Schijlen E."/>
            <person name="Bossers A."/>
            <person name="Mateman C."/>
            <person name="Pijl A.S."/>
            <person name="de Ridder D."/>
            <person name="Groenen M.A."/>
            <person name="Visser M.E."/>
            <person name="Megens H.J."/>
        </authorList>
    </citation>
    <scope>NUCLEOTIDE SEQUENCE [LARGE SCALE GENOMIC DNA]</scope>
    <source>
        <strain evidence="4">WM2013NL</strain>
        <tissue evidence="4">Head and thorax</tissue>
    </source>
</reference>
<sequence length="1149" mass="130898">MAGKLTCVIFALGICNAYSLELKQMLILSRHNLRTPLTGGLQSMSPKIWPKWDYAPGELTKKGALLEEYLGEYFAEWMKYQGLIPEGCPEADSVFVYANTRQRCKDTAKAFVDAAFRNCSIPVNFKNITEMDPIFNPVIHNSSEAFKEQCISEMSKKLNETDLRDVYLELNRITDIKDSQICKEESYCDLVNDTTDIVYKVGEEPNVAGPLFIANCMVDAFLMRYYEGLPEGDIAWGEIKTDEQWNLLTRVVKGNLNVRFNLPKSAKDVARPLLQYIKEMLSSNKTLTLLVGHDSNLNSVIAALGFKLFKLPGQLEISPIGAKLVFQRWSDEENDFLKVEFVYQSWPQIRNAEQLSLLNPPKNITMYFNNLSDEDGFYRWSEFEIACGMAGQAILYLFVLGTCSFANSLELKQMLILSRHNLRTPLTGGLQSMSPKIWPKWDYAPGELTEKGALLEGYLGEYFAEWMKYQGLIPEGCPEADSVFVYANTRQRCKDTAKAFVDAAFRNCSIPVNFKNITEMDPIFNPVIHNSSEAFKEQCISEMSKKLNETDLRDVYLELNRITDIKDSQICKEESYCDLVNDTSDIVFKVGEEPNVTGPLFIADCLVDAFLMRYYEGLPLGDIAWGEIKTDEQWNLLARVVKGYLNVRLNLPKSAKDFARPLLQYIKEMLSSNKPLTLLVGHDSNLNSVIAALGFKQFKLPGQLEISPIGAKLVFQRWTDGENDFLKVEYVYQSWPQIRNAEQLSLLNPPKNITMQMKTGYIAGVSLKVYCEIFANSLELKQVLILSRHNVRTPFADNLQSLSPNVWPKWEDAPGELTKKGALLEGYHGQYFSQWLDQQQLIPEGCPEQNSVFVHTNTIQRTKDTAMAFLDAAFHNCSIPVDYENILEMDPIFYPDAHNTEAVKQQIISEISKKLNETDLKDVYLELNRIANLKDSQICKEQSYCDLVNDTGDIVYKVGEEPVISGPLYIAFSMVDAFLMGYYEGLPEEDIAWGEIKTDEQWNLLIKAVNARQDIRFNLPKSSKELAKPLVQYIKEMLSSNKTLTLLVGHDFNLHSVIAALGFKLFKLPGQLENSPIGAKLVFQRWSDGVNDFLRVEYVYQSLPQIRNAEQLSLLNPPKNITMYFNNMSDENGFYRWSEFESILRDVTE</sequence>
<name>A0A0L7L9U4_OPEBR</name>
<keyword evidence="5" id="KW-1185">Reference proteome</keyword>
<dbReference type="InterPro" id="IPR000560">
    <property type="entry name" value="His_Pase_clade-2"/>
</dbReference>
<protein>
    <submittedName>
        <fullName evidence="4">Glucose-1-phosphatase/inositol phosphatase</fullName>
    </submittedName>
</protein>
<dbReference type="PANTHER" id="PTHR11567">
    <property type="entry name" value="ACID PHOSPHATASE-RELATED"/>
    <property type="match status" value="1"/>
</dbReference>
<dbReference type="InterPro" id="IPR050645">
    <property type="entry name" value="Histidine_acid_phosphatase"/>
</dbReference>
<comment type="similarity">
    <text evidence="2">Belongs to the histidine acid phosphatase family.</text>
</comment>
<dbReference type="Pfam" id="PF00328">
    <property type="entry name" value="His_Phos_2"/>
    <property type="match status" value="3"/>
</dbReference>
<proteinExistence type="inferred from homology"/>
<organism evidence="4 5">
    <name type="scientific">Operophtera brumata</name>
    <name type="common">Winter moth</name>
    <name type="synonym">Phalaena brumata</name>
    <dbReference type="NCBI Taxonomy" id="104452"/>
    <lineage>
        <taxon>Eukaryota</taxon>
        <taxon>Metazoa</taxon>
        <taxon>Ecdysozoa</taxon>
        <taxon>Arthropoda</taxon>
        <taxon>Hexapoda</taxon>
        <taxon>Insecta</taxon>
        <taxon>Pterygota</taxon>
        <taxon>Neoptera</taxon>
        <taxon>Endopterygota</taxon>
        <taxon>Lepidoptera</taxon>
        <taxon>Glossata</taxon>
        <taxon>Ditrysia</taxon>
        <taxon>Geometroidea</taxon>
        <taxon>Geometridae</taxon>
        <taxon>Larentiinae</taxon>
        <taxon>Operophtera</taxon>
    </lineage>
</organism>
<comment type="catalytic activity">
    <reaction evidence="1">
        <text>a phosphate monoester + H2O = an alcohol + phosphate</text>
        <dbReference type="Rhea" id="RHEA:15017"/>
        <dbReference type="ChEBI" id="CHEBI:15377"/>
        <dbReference type="ChEBI" id="CHEBI:30879"/>
        <dbReference type="ChEBI" id="CHEBI:43474"/>
        <dbReference type="ChEBI" id="CHEBI:67140"/>
        <dbReference type="EC" id="3.1.3.2"/>
    </reaction>
</comment>
<evidence type="ECO:0000256" key="1">
    <source>
        <dbReference type="ARBA" id="ARBA00000032"/>
    </source>
</evidence>
<evidence type="ECO:0000256" key="2">
    <source>
        <dbReference type="ARBA" id="ARBA00005375"/>
    </source>
</evidence>
<dbReference type="InterPro" id="IPR029033">
    <property type="entry name" value="His_PPase_superfam"/>
</dbReference>
<dbReference type="Proteomes" id="UP000037510">
    <property type="component" value="Unassembled WGS sequence"/>
</dbReference>
<evidence type="ECO:0000313" key="5">
    <source>
        <dbReference type="Proteomes" id="UP000037510"/>
    </source>
</evidence>
<dbReference type="AlphaFoldDB" id="A0A0L7L9U4"/>
<feature type="signal peptide" evidence="3">
    <location>
        <begin position="1"/>
        <end position="17"/>
    </location>
</feature>
<dbReference type="GO" id="GO:0003993">
    <property type="term" value="F:acid phosphatase activity"/>
    <property type="evidence" value="ECO:0007669"/>
    <property type="project" value="UniProtKB-EC"/>
</dbReference>
<dbReference type="InterPro" id="IPR033379">
    <property type="entry name" value="Acid_Pase_AS"/>
</dbReference>